<comment type="subcellular location">
    <subcellularLocation>
        <location evidence="1">Membrane</location>
        <topology evidence="1">Multi-pass membrane protein</topology>
    </subcellularLocation>
</comment>
<proteinExistence type="inferred from homology"/>
<feature type="transmembrane region" description="Helical" evidence="3">
    <location>
        <begin position="226"/>
        <end position="246"/>
    </location>
</feature>
<evidence type="ECO:0000313" key="6">
    <source>
        <dbReference type="Proteomes" id="UP000253551"/>
    </source>
</evidence>
<comment type="caution">
    <text evidence="5">The sequence shown here is derived from an EMBL/GenBank/DDBJ whole genome shotgun (WGS) entry which is preliminary data.</text>
</comment>
<reference evidence="5 6" key="1">
    <citation type="journal article" date="2018" name="G3 (Bethesda)">
        <title>Phylogenetic and Phylogenomic Definition of Rhizopus Species.</title>
        <authorList>
            <person name="Gryganskyi A.P."/>
            <person name="Golan J."/>
            <person name="Dolatabadi S."/>
            <person name="Mondo S."/>
            <person name="Robb S."/>
            <person name="Idnurm A."/>
            <person name="Muszewska A."/>
            <person name="Steczkiewicz K."/>
            <person name="Masonjones S."/>
            <person name="Liao H.L."/>
            <person name="Gajdeczka M.T."/>
            <person name="Anike F."/>
            <person name="Vuek A."/>
            <person name="Anishchenko I.M."/>
            <person name="Voigt K."/>
            <person name="de Hoog G.S."/>
            <person name="Smith M.E."/>
            <person name="Heitman J."/>
            <person name="Vilgalys R."/>
            <person name="Stajich J.E."/>
        </authorList>
    </citation>
    <scope>NUCLEOTIDE SEQUENCE [LARGE SCALE GENOMIC DNA]</scope>
    <source>
        <strain evidence="5 6">LSU 92-RS-03</strain>
    </source>
</reference>
<keyword evidence="3" id="KW-0812">Transmembrane</keyword>
<dbReference type="InterPro" id="IPR050327">
    <property type="entry name" value="Proton-linked_MCT"/>
</dbReference>
<feature type="transmembrane region" description="Helical" evidence="3">
    <location>
        <begin position="137"/>
        <end position="156"/>
    </location>
</feature>
<keyword evidence="3" id="KW-1133">Transmembrane helix</keyword>
<feature type="transmembrane region" description="Helical" evidence="3">
    <location>
        <begin position="427"/>
        <end position="448"/>
    </location>
</feature>
<sequence length="460" mass="49536">MANLKSNSLALSDKREDVDSKNYYDLEKIERKVEVIHHIEDSNSVSIQSQEINEENSSHIIPNGGYGWVIAFVGFLINFVMFGTCSIWGVFSNAYATSILNNKTTTMELMGVGSLALICINLFAPIGSILASYGIRVAMVVGGTIISSALILASFSTEVWHLYLTQALLFGTGGSLVYMTTVNAISQWFTTRRATAMGLSASGTGLGGLVLSPLTNFLITKYGLPWTYRIIGLIAFSISMIAACLIRSNLPPEKVKQPIRSPIKFSLFKNINFVIALYGLVISSAGYTIPLFYIPKYCTTYNISSADSSVIVGVALATNAVGRLVIGYIADRVGRINMYIIASIATGLFCTLIWPFAKTFGSIMLFAALFGFTGGVYYILAAPITTMVVGVENVSYGLSILFIASSIGGIGAPVASAIQQITPEQSYIGVQIFSGALYILGALICLILKLKINKSFFSFA</sequence>
<dbReference type="Pfam" id="PF07690">
    <property type="entry name" value="MFS_1"/>
    <property type="match status" value="1"/>
</dbReference>
<organism evidence="5 6">
    <name type="scientific">Rhizopus stolonifer</name>
    <name type="common">Rhizopus nigricans</name>
    <dbReference type="NCBI Taxonomy" id="4846"/>
    <lineage>
        <taxon>Eukaryota</taxon>
        <taxon>Fungi</taxon>
        <taxon>Fungi incertae sedis</taxon>
        <taxon>Mucoromycota</taxon>
        <taxon>Mucoromycotina</taxon>
        <taxon>Mucoromycetes</taxon>
        <taxon>Mucorales</taxon>
        <taxon>Mucorineae</taxon>
        <taxon>Rhizopodaceae</taxon>
        <taxon>Rhizopus</taxon>
    </lineage>
</organism>
<dbReference type="PANTHER" id="PTHR11360">
    <property type="entry name" value="MONOCARBOXYLATE TRANSPORTER"/>
    <property type="match status" value="1"/>
</dbReference>
<evidence type="ECO:0000259" key="4">
    <source>
        <dbReference type="PROSITE" id="PS50850"/>
    </source>
</evidence>
<feature type="transmembrane region" description="Helical" evidence="3">
    <location>
        <begin position="309"/>
        <end position="329"/>
    </location>
</feature>
<feature type="transmembrane region" description="Helical" evidence="3">
    <location>
        <begin position="162"/>
        <end position="182"/>
    </location>
</feature>
<feature type="transmembrane region" description="Helical" evidence="3">
    <location>
        <begin position="363"/>
        <end position="382"/>
    </location>
</feature>
<dbReference type="EMBL" id="PJQM01000614">
    <property type="protein sequence ID" value="RCI04665.1"/>
    <property type="molecule type" value="Genomic_DNA"/>
</dbReference>
<dbReference type="InterPro" id="IPR036259">
    <property type="entry name" value="MFS_trans_sf"/>
</dbReference>
<dbReference type="GO" id="GO:0022857">
    <property type="term" value="F:transmembrane transporter activity"/>
    <property type="evidence" value="ECO:0007669"/>
    <property type="project" value="InterPro"/>
</dbReference>
<dbReference type="AlphaFoldDB" id="A0A367KR19"/>
<feature type="transmembrane region" description="Helical" evidence="3">
    <location>
        <begin position="336"/>
        <end position="357"/>
    </location>
</feature>
<name>A0A367KR19_RHIST</name>
<keyword evidence="3" id="KW-0472">Membrane</keyword>
<dbReference type="PROSITE" id="PS50850">
    <property type="entry name" value="MFS"/>
    <property type="match status" value="1"/>
</dbReference>
<dbReference type="InterPro" id="IPR011701">
    <property type="entry name" value="MFS"/>
</dbReference>
<evidence type="ECO:0000313" key="5">
    <source>
        <dbReference type="EMBL" id="RCI04665.1"/>
    </source>
</evidence>
<evidence type="ECO:0000256" key="1">
    <source>
        <dbReference type="ARBA" id="ARBA00004141"/>
    </source>
</evidence>
<protein>
    <recommendedName>
        <fullName evidence="4">Major facilitator superfamily (MFS) profile domain-containing protein</fullName>
    </recommendedName>
</protein>
<dbReference type="Proteomes" id="UP000253551">
    <property type="component" value="Unassembled WGS sequence"/>
</dbReference>
<feature type="transmembrane region" description="Helical" evidence="3">
    <location>
        <begin position="111"/>
        <end position="130"/>
    </location>
</feature>
<feature type="domain" description="Major facilitator superfamily (MFS) profile" evidence="4">
    <location>
        <begin position="67"/>
        <end position="453"/>
    </location>
</feature>
<evidence type="ECO:0000256" key="2">
    <source>
        <dbReference type="ARBA" id="ARBA00006727"/>
    </source>
</evidence>
<dbReference type="CDD" id="cd17352">
    <property type="entry name" value="MFS_MCT_SLC16"/>
    <property type="match status" value="1"/>
</dbReference>
<dbReference type="SUPFAM" id="SSF103473">
    <property type="entry name" value="MFS general substrate transporter"/>
    <property type="match status" value="1"/>
</dbReference>
<dbReference type="Gene3D" id="1.20.1250.20">
    <property type="entry name" value="MFS general substrate transporter like domains"/>
    <property type="match status" value="2"/>
</dbReference>
<feature type="transmembrane region" description="Helical" evidence="3">
    <location>
        <begin position="394"/>
        <end position="415"/>
    </location>
</feature>
<keyword evidence="6" id="KW-1185">Reference proteome</keyword>
<gene>
    <name evidence="5" type="ORF">CU098_010483</name>
</gene>
<feature type="transmembrane region" description="Helical" evidence="3">
    <location>
        <begin position="194"/>
        <end position="214"/>
    </location>
</feature>
<dbReference type="PANTHER" id="PTHR11360:SF284">
    <property type="entry name" value="EG:103B4.3 PROTEIN-RELATED"/>
    <property type="match status" value="1"/>
</dbReference>
<dbReference type="GO" id="GO:0016020">
    <property type="term" value="C:membrane"/>
    <property type="evidence" value="ECO:0007669"/>
    <property type="project" value="UniProtKB-SubCell"/>
</dbReference>
<comment type="similarity">
    <text evidence="2">Belongs to the major facilitator superfamily. Monocarboxylate porter (TC 2.A.1.13) family.</text>
</comment>
<dbReference type="OrthoDB" id="5667at2759"/>
<accession>A0A367KR19</accession>
<feature type="transmembrane region" description="Helical" evidence="3">
    <location>
        <begin position="267"/>
        <end position="289"/>
    </location>
</feature>
<dbReference type="InterPro" id="IPR020846">
    <property type="entry name" value="MFS_dom"/>
</dbReference>
<evidence type="ECO:0000256" key="3">
    <source>
        <dbReference type="SAM" id="Phobius"/>
    </source>
</evidence>
<feature type="transmembrane region" description="Helical" evidence="3">
    <location>
        <begin position="66"/>
        <end position="91"/>
    </location>
</feature>